<accession>A0A921QRQ0</accession>
<reference evidence="1" key="1">
    <citation type="journal article" date="2019" name="BMC Genomics">
        <title>A new reference genome for Sorghum bicolor reveals high levels of sequence similarity between sweet and grain genotypes: implications for the genetics of sugar metabolism.</title>
        <authorList>
            <person name="Cooper E.A."/>
            <person name="Brenton Z.W."/>
            <person name="Flinn B.S."/>
            <person name="Jenkins J."/>
            <person name="Shu S."/>
            <person name="Flowers D."/>
            <person name="Luo F."/>
            <person name="Wang Y."/>
            <person name="Xia P."/>
            <person name="Barry K."/>
            <person name="Daum C."/>
            <person name="Lipzen A."/>
            <person name="Yoshinaga Y."/>
            <person name="Schmutz J."/>
            <person name="Saski C."/>
            <person name="Vermerris W."/>
            <person name="Kresovich S."/>
        </authorList>
    </citation>
    <scope>NUCLEOTIDE SEQUENCE</scope>
</reference>
<dbReference type="EMBL" id="CM027685">
    <property type="protein sequence ID" value="KAG0525905.1"/>
    <property type="molecule type" value="Genomic_DNA"/>
</dbReference>
<organism evidence="1 2">
    <name type="scientific">Sorghum bicolor</name>
    <name type="common">Sorghum</name>
    <name type="synonym">Sorghum vulgare</name>
    <dbReference type="NCBI Taxonomy" id="4558"/>
    <lineage>
        <taxon>Eukaryota</taxon>
        <taxon>Viridiplantae</taxon>
        <taxon>Streptophyta</taxon>
        <taxon>Embryophyta</taxon>
        <taxon>Tracheophyta</taxon>
        <taxon>Spermatophyta</taxon>
        <taxon>Magnoliopsida</taxon>
        <taxon>Liliopsida</taxon>
        <taxon>Poales</taxon>
        <taxon>Poaceae</taxon>
        <taxon>PACMAD clade</taxon>
        <taxon>Panicoideae</taxon>
        <taxon>Andropogonodae</taxon>
        <taxon>Andropogoneae</taxon>
        <taxon>Sorghinae</taxon>
        <taxon>Sorghum</taxon>
    </lineage>
</organism>
<protein>
    <submittedName>
        <fullName evidence="1">Uncharacterized protein</fullName>
    </submittedName>
</protein>
<sequence length="170" mass="18873">MQICVPAKPAGGLARYGTSASPVDIPADRWSRVQSPQISGRWMDNLVGSVAEPRFKSWVFLVSERQPPPGCSRHFVAVTIKRRWLHTAAPRSKETALARCRSPPSGVLIAGDCALIDVHNHNQGCVRDEGLGRDGERDPLREQGTVEDGVPWRNWVQWGNRKGELSGEWQ</sequence>
<name>A0A921QRQ0_SORBI</name>
<dbReference type="AlphaFoldDB" id="A0A921QRQ0"/>
<evidence type="ECO:0000313" key="2">
    <source>
        <dbReference type="Proteomes" id="UP000807115"/>
    </source>
</evidence>
<gene>
    <name evidence="1" type="ORF">BDA96_06G098200</name>
</gene>
<comment type="caution">
    <text evidence="1">The sequence shown here is derived from an EMBL/GenBank/DDBJ whole genome shotgun (WGS) entry which is preliminary data.</text>
</comment>
<reference evidence="1" key="2">
    <citation type="submission" date="2020-10" db="EMBL/GenBank/DDBJ databases">
        <authorList>
            <person name="Cooper E.A."/>
            <person name="Brenton Z.W."/>
            <person name="Flinn B.S."/>
            <person name="Jenkins J."/>
            <person name="Shu S."/>
            <person name="Flowers D."/>
            <person name="Luo F."/>
            <person name="Wang Y."/>
            <person name="Xia P."/>
            <person name="Barry K."/>
            <person name="Daum C."/>
            <person name="Lipzen A."/>
            <person name="Yoshinaga Y."/>
            <person name="Schmutz J."/>
            <person name="Saski C."/>
            <person name="Vermerris W."/>
            <person name="Kresovich S."/>
        </authorList>
    </citation>
    <scope>NUCLEOTIDE SEQUENCE</scope>
</reference>
<proteinExistence type="predicted"/>
<evidence type="ECO:0000313" key="1">
    <source>
        <dbReference type="EMBL" id="KAG0525905.1"/>
    </source>
</evidence>
<dbReference type="Proteomes" id="UP000807115">
    <property type="component" value="Chromosome 6"/>
</dbReference>